<protein>
    <recommendedName>
        <fullName evidence="3">Epoxide hydrolase</fullName>
    </recommendedName>
</protein>
<accession>A0A1C5JU01</accession>
<proteinExistence type="predicted"/>
<dbReference type="Gene3D" id="3.40.50.1820">
    <property type="entry name" value="alpha/beta hydrolase"/>
    <property type="match status" value="1"/>
</dbReference>
<dbReference type="EMBL" id="LT607754">
    <property type="protein sequence ID" value="SCG73506.1"/>
    <property type="molecule type" value="Genomic_DNA"/>
</dbReference>
<dbReference type="InterPro" id="IPR029058">
    <property type="entry name" value="AB_hydrolase_fold"/>
</dbReference>
<reference evidence="2" key="1">
    <citation type="submission" date="2016-06" db="EMBL/GenBank/DDBJ databases">
        <authorList>
            <person name="Varghese N."/>
            <person name="Submissions Spin"/>
        </authorList>
    </citation>
    <scope>NUCLEOTIDE SEQUENCE [LARGE SCALE GENOMIC DNA]</scope>
    <source>
        <strain evidence="2">DSM 43819</strain>
    </source>
</reference>
<keyword evidence="2" id="KW-1185">Reference proteome</keyword>
<evidence type="ECO:0008006" key="3">
    <source>
        <dbReference type="Google" id="ProtNLM"/>
    </source>
</evidence>
<name>A0A1C5JU01_9ACTN</name>
<organism evidence="1 2">
    <name type="scientific">Micromonospora inositola</name>
    <dbReference type="NCBI Taxonomy" id="47865"/>
    <lineage>
        <taxon>Bacteria</taxon>
        <taxon>Bacillati</taxon>
        <taxon>Actinomycetota</taxon>
        <taxon>Actinomycetes</taxon>
        <taxon>Micromonosporales</taxon>
        <taxon>Micromonosporaceae</taxon>
        <taxon>Micromonospora</taxon>
    </lineage>
</organism>
<sequence>MATATAVRVRPFRVEIPEEDLVELRRRQLIYFNEVDMGGHFAAWEQPELFASEVRAAFRPLR</sequence>
<gene>
    <name evidence="1" type="ORF">GA0070613_5321</name>
</gene>
<dbReference type="Proteomes" id="UP000198221">
    <property type="component" value="Chromosome I"/>
</dbReference>
<dbReference type="RefSeq" id="WP_089014695.1">
    <property type="nucleotide sequence ID" value="NZ_LT607754.1"/>
</dbReference>
<evidence type="ECO:0000313" key="1">
    <source>
        <dbReference type="EMBL" id="SCG73506.1"/>
    </source>
</evidence>
<dbReference type="SUPFAM" id="SSF53474">
    <property type="entry name" value="alpha/beta-Hydrolases"/>
    <property type="match status" value="1"/>
</dbReference>
<evidence type="ECO:0000313" key="2">
    <source>
        <dbReference type="Proteomes" id="UP000198221"/>
    </source>
</evidence>
<dbReference type="AlphaFoldDB" id="A0A1C5JU01"/>
<dbReference type="OrthoDB" id="27092at2"/>